<evidence type="ECO:0000256" key="3">
    <source>
        <dbReference type="ARBA" id="ARBA00022801"/>
    </source>
</evidence>
<dbReference type="AlphaFoldDB" id="A0AAD3DN51"/>
<dbReference type="EMBL" id="BMAR01000008">
    <property type="protein sequence ID" value="GFR44668.1"/>
    <property type="molecule type" value="Genomic_DNA"/>
</dbReference>
<dbReference type="GO" id="GO:0005829">
    <property type="term" value="C:cytosol"/>
    <property type="evidence" value="ECO:0007669"/>
    <property type="project" value="TreeGrafter"/>
</dbReference>
<evidence type="ECO:0000313" key="6">
    <source>
        <dbReference type="EMBL" id="GFR44668.1"/>
    </source>
</evidence>
<evidence type="ECO:0000259" key="5">
    <source>
        <dbReference type="Pfam" id="PF00962"/>
    </source>
</evidence>
<comment type="caution">
    <text evidence="6">The sequence shown here is derived from an EMBL/GenBank/DDBJ whole genome shotgun (WGS) entry which is preliminary data.</text>
</comment>
<comment type="cofactor">
    <cofactor evidence="1">
        <name>Zn(2+)</name>
        <dbReference type="ChEBI" id="CHEBI:29105"/>
    </cofactor>
</comment>
<feature type="domain" description="Adenosine deaminase" evidence="5">
    <location>
        <begin position="13"/>
        <end position="122"/>
    </location>
</feature>
<keyword evidence="7" id="KW-1185">Reference proteome</keyword>
<feature type="non-terminal residue" evidence="6">
    <location>
        <position position="138"/>
    </location>
</feature>
<dbReference type="GO" id="GO:0043103">
    <property type="term" value="P:hypoxanthine salvage"/>
    <property type="evidence" value="ECO:0007669"/>
    <property type="project" value="TreeGrafter"/>
</dbReference>
<dbReference type="InterPro" id="IPR032466">
    <property type="entry name" value="Metal_Hydrolase"/>
</dbReference>
<gene>
    <name evidence="6" type="ORF">Agub_g5958</name>
</gene>
<dbReference type="InterPro" id="IPR006330">
    <property type="entry name" value="Ado/ade_deaminase"/>
</dbReference>
<keyword evidence="2" id="KW-0479">Metal-binding</keyword>
<dbReference type="GO" id="GO:0006146">
    <property type="term" value="P:adenine catabolic process"/>
    <property type="evidence" value="ECO:0007669"/>
    <property type="project" value="TreeGrafter"/>
</dbReference>
<accession>A0AAD3DN51</accession>
<keyword evidence="4" id="KW-0862">Zinc</keyword>
<dbReference type="Proteomes" id="UP001054857">
    <property type="component" value="Unassembled WGS sequence"/>
</dbReference>
<dbReference type="PANTHER" id="PTHR43114">
    <property type="entry name" value="ADENINE DEAMINASE"/>
    <property type="match status" value="1"/>
</dbReference>
<dbReference type="InterPro" id="IPR001365">
    <property type="entry name" value="A_deaminase_dom"/>
</dbReference>
<dbReference type="GO" id="GO:0000034">
    <property type="term" value="F:adenine deaminase activity"/>
    <property type="evidence" value="ECO:0007669"/>
    <property type="project" value="TreeGrafter"/>
</dbReference>
<dbReference type="Pfam" id="PF00962">
    <property type="entry name" value="A_deaminase"/>
    <property type="match status" value="1"/>
</dbReference>
<evidence type="ECO:0000256" key="4">
    <source>
        <dbReference type="ARBA" id="ARBA00022833"/>
    </source>
</evidence>
<proteinExistence type="predicted"/>
<organism evidence="6 7">
    <name type="scientific">Astrephomene gubernaculifera</name>
    <dbReference type="NCBI Taxonomy" id="47775"/>
    <lineage>
        <taxon>Eukaryota</taxon>
        <taxon>Viridiplantae</taxon>
        <taxon>Chlorophyta</taxon>
        <taxon>core chlorophytes</taxon>
        <taxon>Chlorophyceae</taxon>
        <taxon>CS clade</taxon>
        <taxon>Chlamydomonadales</taxon>
        <taxon>Astrephomenaceae</taxon>
        <taxon>Astrephomene</taxon>
    </lineage>
</organism>
<dbReference type="PANTHER" id="PTHR43114:SF6">
    <property type="entry name" value="ADENINE DEAMINASE"/>
    <property type="match status" value="1"/>
</dbReference>
<protein>
    <recommendedName>
        <fullName evidence="5">Adenosine deaminase domain-containing protein</fullName>
    </recommendedName>
</protein>
<evidence type="ECO:0000256" key="1">
    <source>
        <dbReference type="ARBA" id="ARBA00001947"/>
    </source>
</evidence>
<evidence type="ECO:0000313" key="7">
    <source>
        <dbReference type="Proteomes" id="UP001054857"/>
    </source>
</evidence>
<sequence length="138" mass="15194">TCPGPPSPPPHFKALRLLHVSRLDHAVRASEDPALLAWLAASRTPVTLCPLSNHKLKVCEGQLVERYRQLLRSGLMLTVNSDDAAYFGGYINDNYEWFAAALGLGVRDIAQLAANSFEASFALPGGEVRRRQLVARVW</sequence>
<name>A0AAD3DN51_9CHLO</name>
<dbReference type="GO" id="GO:0046872">
    <property type="term" value="F:metal ion binding"/>
    <property type="evidence" value="ECO:0007669"/>
    <property type="project" value="UniProtKB-KW"/>
</dbReference>
<dbReference type="Gene3D" id="3.20.20.140">
    <property type="entry name" value="Metal-dependent hydrolases"/>
    <property type="match status" value="1"/>
</dbReference>
<feature type="non-terminal residue" evidence="6">
    <location>
        <position position="1"/>
    </location>
</feature>
<evidence type="ECO:0000256" key="2">
    <source>
        <dbReference type="ARBA" id="ARBA00022723"/>
    </source>
</evidence>
<reference evidence="6 7" key="1">
    <citation type="journal article" date="2021" name="Sci. Rep.">
        <title>Genome sequencing of the multicellular alga Astrephomene provides insights into convergent evolution of germ-soma differentiation.</title>
        <authorList>
            <person name="Yamashita S."/>
            <person name="Yamamoto K."/>
            <person name="Matsuzaki R."/>
            <person name="Suzuki S."/>
            <person name="Yamaguchi H."/>
            <person name="Hirooka S."/>
            <person name="Minakuchi Y."/>
            <person name="Miyagishima S."/>
            <person name="Kawachi M."/>
            <person name="Toyoda A."/>
            <person name="Nozaki H."/>
        </authorList>
    </citation>
    <scope>NUCLEOTIDE SEQUENCE [LARGE SCALE GENOMIC DNA]</scope>
    <source>
        <strain evidence="6 7">NIES-4017</strain>
    </source>
</reference>
<dbReference type="SUPFAM" id="SSF51556">
    <property type="entry name" value="Metallo-dependent hydrolases"/>
    <property type="match status" value="1"/>
</dbReference>
<keyword evidence="3" id="KW-0378">Hydrolase</keyword>